<sequence>MRLLLAAFGWGFVTIGVVGIFVPLLPTTPFLIVAAAIFSRSSPRFEGWLLAHPRFGEPLQTWRHQGAIRRRHKFVACVSMACSFAILLVFFTLPAVAIIAAGVLMATAAVYVASRPEPGH</sequence>
<feature type="transmembrane region" description="Helical" evidence="1">
    <location>
        <begin position="12"/>
        <end position="38"/>
    </location>
</feature>
<keyword evidence="1" id="KW-1133">Transmembrane helix</keyword>
<reference evidence="2 3" key="2">
    <citation type="submission" date="2017-12" db="EMBL/GenBank/DDBJ databases">
        <title>Genome sequence of Rhizobium sullae HCNT1 isolated from Sulla coronaria nodules and featuring peculiar denitrification phenotypes.</title>
        <authorList>
            <person name="De Diego-Diaz B."/>
            <person name="Treu L."/>
            <person name="Campanaro S."/>
            <person name="Da Silva Duarte V."/>
            <person name="Basaglia M."/>
            <person name="Favaro L."/>
            <person name="Casella S."/>
            <person name="Squartini A."/>
        </authorList>
    </citation>
    <scope>NUCLEOTIDE SEQUENCE [LARGE SCALE GENOMIC DNA]</scope>
    <source>
        <strain evidence="2 3">HCNT1</strain>
    </source>
</reference>
<evidence type="ECO:0000313" key="2">
    <source>
        <dbReference type="EMBL" id="PKA43325.1"/>
    </source>
</evidence>
<proteinExistence type="predicted"/>
<dbReference type="RefSeq" id="WP_100770980.1">
    <property type="nucleotide sequence ID" value="NZ_PIQN01000007.1"/>
</dbReference>
<organism evidence="2 3">
    <name type="scientific">Rhizobium sullae</name>
    <name type="common">Rhizobium hedysari</name>
    <dbReference type="NCBI Taxonomy" id="50338"/>
    <lineage>
        <taxon>Bacteria</taxon>
        <taxon>Pseudomonadati</taxon>
        <taxon>Pseudomonadota</taxon>
        <taxon>Alphaproteobacteria</taxon>
        <taxon>Hyphomicrobiales</taxon>
        <taxon>Rhizobiaceae</taxon>
        <taxon>Rhizobium/Agrobacterium group</taxon>
        <taxon>Rhizobium</taxon>
    </lineage>
</organism>
<keyword evidence="1" id="KW-0812">Transmembrane</keyword>
<dbReference type="PIRSF" id="PIRSF016789">
    <property type="entry name" value="DUF454"/>
    <property type="match status" value="1"/>
</dbReference>
<dbReference type="Pfam" id="PF04304">
    <property type="entry name" value="DUF454"/>
    <property type="match status" value="1"/>
</dbReference>
<dbReference type="STRING" id="1041146.GCA_000427985_06305"/>
<evidence type="ECO:0000313" key="3">
    <source>
        <dbReference type="Proteomes" id="UP000232164"/>
    </source>
</evidence>
<comment type="caution">
    <text evidence="2">The sequence shown here is derived from an EMBL/GenBank/DDBJ whole genome shotgun (WGS) entry which is preliminary data.</text>
</comment>
<name>A0A2N0DB33_RHISU</name>
<dbReference type="EMBL" id="PIQN01000007">
    <property type="protein sequence ID" value="PKA43325.1"/>
    <property type="molecule type" value="Genomic_DNA"/>
</dbReference>
<gene>
    <name evidence="2" type="ORF">CWR43_10090</name>
</gene>
<dbReference type="PANTHER" id="PTHR35813">
    <property type="entry name" value="INNER MEMBRANE PROTEIN YBAN"/>
    <property type="match status" value="1"/>
</dbReference>
<protein>
    <submittedName>
        <fullName evidence="2">DUF454 domain-containing protein</fullName>
    </submittedName>
</protein>
<dbReference type="PANTHER" id="PTHR35813:SF1">
    <property type="entry name" value="INNER MEMBRANE PROTEIN YBAN"/>
    <property type="match status" value="1"/>
</dbReference>
<keyword evidence="1" id="KW-0472">Membrane</keyword>
<dbReference type="InterPro" id="IPR007401">
    <property type="entry name" value="DUF454"/>
</dbReference>
<dbReference type="GO" id="GO:0005886">
    <property type="term" value="C:plasma membrane"/>
    <property type="evidence" value="ECO:0007669"/>
    <property type="project" value="TreeGrafter"/>
</dbReference>
<feature type="transmembrane region" description="Helical" evidence="1">
    <location>
        <begin position="97"/>
        <end position="114"/>
    </location>
</feature>
<reference evidence="2 3" key="1">
    <citation type="submission" date="2017-11" db="EMBL/GenBank/DDBJ databases">
        <authorList>
            <person name="Han C.G."/>
        </authorList>
    </citation>
    <scope>NUCLEOTIDE SEQUENCE [LARGE SCALE GENOMIC DNA]</scope>
    <source>
        <strain evidence="2 3">HCNT1</strain>
    </source>
</reference>
<evidence type="ECO:0000256" key="1">
    <source>
        <dbReference type="SAM" id="Phobius"/>
    </source>
</evidence>
<dbReference type="Proteomes" id="UP000232164">
    <property type="component" value="Unassembled WGS sequence"/>
</dbReference>
<dbReference type="AlphaFoldDB" id="A0A2N0DB33"/>
<feature type="transmembrane region" description="Helical" evidence="1">
    <location>
        <begin position="74"/>
        <end position="91"/>
    </location>
</feature>
<accession>A0A2N0DB33</accession>